<organism evidence="4 5">
    <name type="scientific">Bacteroides uniformis</name>
    <dbReference type="NCBI Taxonomy" id="820"/>
    <lineage>
        <taxon>Bacteria</taxon>
        <taxon>Pseudomonadati</taxon>
        <taxon>Bacteroidota</taxon>
        <taxon>Bacteroidia</taxon>
        <taxon>Bacteroidales</taxon>
        <taxon>Bacteroidaceae</taxon>
        <taxon>Bacteroides</taxon>
    </lineage>
</organism>
<dbReference type="AlphaFoldDB" id="A0A1Y3UZH1"/>
<dbReference type="Gene3D" id="3.30.379.10">
    <property type="entry name" value="Chitobiase/beta-hexosaminidase domain 2-like"/>
    <property type="match status" value="1"/>
</dbReference>
<dbReference type="InterPro" id="IPR041437">
    <property type="entry name" value="GH115_C"/>
</dbReference>
<protein>
    <recommendedName>
        <fullName evidence="3">Gylcosyl hydrolase 115 C-terminal domain-containing protein</fullName>
    </recommendedName>
</protein>
<dbReference type="GO" id="GO:0005975">
    <property type="term" value="P:carbohydrate metabolic process"/>
    <property type="evidence" value="ECO:0007669"/>
    <property type="project" value="UniProtKB-ARBA"/>
</dbReference>
<evidence type="ECO:0000259" key="3">
    <source>
        <dbReference type="Pfam" id="PF17829"/>
    </source>
</evidence>
<proteinExistence type="predicted"/>
<feature type="signal peptide" evidence="2">
    <location>
        <begin position="1"/>
        <end position="18"/>
    </location>
</feature>
<dbReference type="EMBL" id="NFHS01000005">
    <property type="protein sequence ID" value="OUN54222.1"/>
    <property type="molecule type" value="Genomic_DNA"/>
</dbReference>
<dbReference type="Gene3D" id="2.60.120.1620">
    <property type="match status" value="1"/>
</dbReference>
<comment type="caution">
    <text evidence="4">The sequence shown here is derived from an EMBL/GenBank/DDBJ whole genome shotgun (WGS) entry which is preliminary data.</text>
</comment>
<gene>
    <name evidence="4" type="ORF">B5G17_11475</name>
</gene>
<reference evidence="5" key="1">
    <citation type="submission" date="2017-04" db="EMBL/GenBank/DDBJ databases">
        <title>Function of individual gut microbiota members based on whole genome sequencing of pure cultures obtained from chicken caecum.</title>
        <authorList>
            <person name="Medvecky M."/>
            <person name="Cejkova D."/>
            <person name="Polansky O."/>
            <person name="Karasova D."/>
            <person name="Kubasova T."/>
            <person name="Cizek A."/>
            <person name="Rychlik I."/>
        </authorList>
    </citation>
    <scope>NUCLEOTIDE SEQUENCE [LARGE SCALE GENOMIC DNA]</scope>
    <source>
        <strain evidence="5">An67</strain>
    </source>
</reference>
<keyword evidence="1" id="KW-0378">Hydrolase</keyword>
<evidence type="ECO:0000313" key="4">
    <source>
        <dbReference type="EMBL" id="OUN54222.1"/>
    </source>
</evidence>
<name>A0A1Y3UZH1_BACUN</name>
<evidence type="ECO:0000256" key="1">
    <source>
        <dbReference type="ARBA" id="ARBA00022801"/>
    </source>
</evidence>
<dbReference type="PANTHER" id="PTHR37842">
    <property type="match status" value="1"/>
</dbReference>
<feature type="domain" description="Gylcosyl hydrolase 115 C-terminal" evidence="3">
    <location>
        <begin position="795"/>
        <end position="963"/>
    </location>
</feature>
<dbReference type="Gene3D" id="3.20.20.520">
    <property type="entry name" value="Glycosyl hydrolase family 115"/>
    <property type="match status" value="1"/>
</dbReference>
<dbReference type="Pfam" id="PF17829">
    <property type="entry name" value="GH115_C"/>
    <property type="match status" value="1"/>
</dbReference>
<sequence length="968" mass="110058">MKKLLFLLFLSCTTISFSQIRFSDRVRTSLDFPLSANGKTCRIYIDAADYEVVGKVANLFVEDIERVTGIRGDVCTAKSIGGKEVVVIGTLGHNNLIDNLVEQGKLDVSAIRNGWEQYIIKILNNPCKGVDRALVIVGCDRRGTAYGTFALSEAMGVSPLYWWSDVPVKKQSALFLETLDYTSKAPSVKYRGIFINDEGWGITPWAAKTFDPELGDIGPNTYAKVCELILRMKGNMLAPAMHPGSGTFNKYPENKVVADSYGIVMTSSHCEPLLFNNVTEWDKDTMGEWNYITNKDGINKVLDKRISENAPYENYYTLAMRGIHDAGLVGVPKEKEVSLVEEVLYDQRAILAKYIDKDIDSIPQLFVPYKEVMDIYERGLKVPDCVTLVWPDDNFGYLKRLSNKDEQQRKGGSGVYYHISYCGEPHDYLWINTTPPTLIYEEMRKAYDTGANRYWLLNVGDIKPGELGMKLFLDMAWDIDKFDFENTYTYQADYLASIFGTCYEDDLKDILNGYYLLGFQHKPEAMGWGYEWNNHHDRERVIDTDFSFINYNEAEDRMKEYDRIADKSEKILNSLPEAYKAAFYELLFYPVKGAALMNKKMLTAQQNRWYAWQGRAATNLYADKTQAYHDSLNFYTNKFNSLLEGKWNHMMSITPGWTATYQEMPPVVKIEVPDNSDMQIFIPGQDCTYATSGVNVLPCLNPYTKRDSFVELYNKGSKEFTWKAVTGSNWLRLSHTSGKTALQERILVSVDWTKVPMENDIVGEIEISSGSRVEKVFVPVFNPSTPSVESLKGIYVEDNGCVSINAGKFHRKQENADIKIRTIKGLGYENDCVQLGEATKPSQNMWFTDKTPKAEYDFYTFNAGNVTVYAYALPLFPVDSKHDTRYGIMIDDGMVQWMTTNAKEYSSQWRLNVFRNSAVSVINMNIDKPGKHTLKLICSDPGTIIQKVVLDFGGMKRSYLGPDVTNVK</sequence>
<dbReference type="InterPro" id="IPR031924">
    <property type="entry name" value="GH115"/>
</dbReference>
<accession>A0A1Y3UZH1</accession>
<evidence type="ECO:0000313" key="5">
    <source>
        <dbReference type="Proteomes" id="UP000196329"/>
    </source>
</evidence>
<feature type="chain" id="PRO_5012689217" description="Gylcosyl hydrolase 115 C-terminal domain-containing protein" evidence="2">
    <location>
        <begin position="19"/>
        <end position="968"/>
    </location>
</feature>
<dbReference type="Gene3D" id="1.20.58.2150">
    <property type="match status" value="1"/>
</dbReference>
<dbReference type="RefSeq" id="WP_087332841.1">
    <property type="nucleotide sequence ID" value="NZ_NFHS01000005.1"/>
</dbReference>
<dbReference type="InterPro" id="IPR042301">
    <property type="entry name" value="GH115_sf"/>
</dbReference>
<dbReference type="Pfam" id="PF15979">
    <property type="entry name" value="Glyco_hydro_115"/>
    <property type="match status" value="1"/>
</dbReference>
<keyword evidence="2" id="KW-0732">Signal</keyword>
<dbReference type="SUPFAM" id="SSF55545">
    <property type="entry name" value="beta-N-acetylhexosaminidase-like domain"/>
    <property type="match status" value="1"/>
</dbReference>
<dbReference type="GO" id="GO:0016787">
    <property type="term" value="F:hydrolase activity"/>
    <property type="evidence" value="ECO:0007669"/>
    <property type="project" value="UniProtKB-KW"/>
</dbReference>
<dbReference type="InterPro" id="IPR029018">
    <property type="entry name" value="Hex-like_dom2"/>
</dbReference>
<evidence type="ECO:0000256" key="2">
    <source>
        <dbReference type="SAM" id="SignalP"/>
    </source>
</evidence>
<dbReference type="PANTHER" id="PTHR37842:SF2">
    <property type="entry name" value="GYLCOSYL HYDROLASE 115 C-TERMINAL DOMAIN-CONTAINING PROTEIN"/>
    <property type="match status" value="1"/>
</dbReference>
<dbReference type="Proteomes" id="UP000196329">
    <property type="component" value="Unassembled WGS sequence"/>
</dbReference>